<dbReference type="Gene3D" id="3.40.1440.10">
    <property type="entry name" value="GIY-YIG endonuclease"/>
    <property type="match status" value="1"/>
</dbReference>
<dbReference type="SUPFAM" id="SSF82771">
    <property type="entry name" value="GIY-YIG endonuclease"/>
    <property type="match status" value="1"/>
</dbReference>
<organism evidence="3 4">
    <name type="scientific">Gaetbulibacter aestuarii</name>
    <dbReference type="NCBI Taxonomy" id="1502358"/>
    <lineage>
        <taxon>Bacteria</taxon>
        <taxon>Pseudomonadati</taxon>
        <taxon>Bacteroidota</taxon>
        <taxon>Flavobacteriia</taxon>
        <taxon>Flavobacteriales</taxon>
        <taxon>Flavobacteriaceae</taxon>
        <taxon>Gaetbulibacter</taxon>
    </lineage>
</organism>
<evidence type="ECO:0000256" key="1">
    <source>
        <dbReference type="ARBA" id="ARBA00007435"/>
    </source>
</evidence>
<name>A0ABW7MXZ7_9FLAO</name>
<comment type="caution">
    <text evidence="3">The sequence shown here is derived from an EMBL/GenBank/DDBJ whole genome shotgun (WGS) entry which is preliminary data.</text>
</comment>
<accession>A0ABW7MXZ7</accession>
<dbReference type="InterPro" id="IPR050190">
    <property type="entry name" value="UPF0213_domain"/>
</dbReference>
<gene>
    <name evidence="3" type="ORF">V8G58_01810</name>
</gene>
<dbReference type="RefSeq" id="WP_344739052.1">
    <property type="nucleotide sequence ID" value="NZ_BAABAY010000001.1"/>
</dbReference>
<dbReference type="Pfam" id="PF01541">
    <property type="entry name" value="GIY-YIG"/>
    <property type="match status" value="1"/>
</dbReference>
<comment type="similarity">
    <text evidence="1">Belongs to the UPF0213 family.</text>
</comment>
<dbReference type="PANTHER" id="PTHR34477">
    <property type="entry name" value="UPF0213 PROTEIN YHBQ"/>
    <property type="match status" value="1"/>
</dbReference>
<sequence length="85" mass="10287">MFVYVLISEKDGRFYVGMSSNVEKRLKEHNAGRTKSTKGYRPWKLFLFETYETRQEARKREKYLKTGYGKQWLKEKYNRSYNSVG</sequence>
<evidence type="ECO:0000259" key="2">
    <source>
        <dbReference type="PROSITE" id="PS50164"/>
    </source>
</evidence>
<dbReference type="InterPro" id="IPR000305">
    <property type="entry name" value="GIY-YIG_endonuc"/>
</dbReference>
<proteinExistence type="inferred from homology"/>
<protein>
    <submittedName>
        <fullName evidence="3">GIY-YIG nuclease family protein</fullName>
    </submittedName>
</protein>
<keyword evidence="4" id="KW-1185">Reference proteome</keyword>
<dbReference type="InterPro" id="IPR035901">
    <property type="entry name" value="GIY-YIG_endonuc_sf"/>
</dbReference>
<dbReference type="Proteomes" id="UP001610100">
    <property type="component" value="Unassembled WGS sequence"/>
</dbReference>
<dbReference type="PANTHER" id="PTHR34477:SF1">
    <property type="entry name" value="UPF0213 PROTEIN YHBQ"/>
    <property type="match status" value="1"/>
</dbReference>
<dbReference type="PROSITE" id="PS50164">
    <property type="entry name" value="GIY_YIG"/>
    <property type="match status" value="1"/>
</dbReference>
<evidence type="ECO:0000313" key="4">
    <source>
        <dbReference type="Proteomes" id="UP001610100"/>
    </source>
</evidence>
<dbReference type="EMBL" id="JBAWKB010000001">
    <property type="protein sequence ID" value="MFH6770653.1"/>
    <property type="molecule type" value="Genomic_DNA"/>
</dbReference>
<reference evidence="3 4" key="1">
    <citation type="submission" date="2024-02" db="EMBL/GenBank/DDBJ databases">
        <title>A Gaetbulibacter species isolated from tidal flats and genomic insights of their niches.</title>
        <authorList>
            <person name="Ye Y."/>
        </authorList>
    </citation>
    <scope>NUCLEOTIDE SEQUENCE [LARGE SCALE GENOMIC DNA]</scope>
    <source>
        <strain evidence="3 4">KYW382</strain>
    </source>
</reference>
<dbReference type="SMART" id="SM00465">
    <property type="entry name" value="GIYc"/>
    <property type="match status" value="1"/>
</dbReference>
<dbReference type="CDD" id="cd10449">
    <property type="entry name" value="GIY-YIG_SLX1_like"/>
    <property type="match status" value="1"/>
</dbReference>
<evidence type="ECO:0000313" key="3">
    <source>
        <dbReference type="EMBL" id="MFH6770653.1"/>
    </source>
</evidence>
<feature type="domain" description="GIY-YIG" evidence="2">
    <location>
        <begin position="1"/>
        <end position="79"/>
    </location>
</feature>